<keyword evidence="4" id="KW-0547">Nucleotide-binding</keyword>
<comment type="caution">
    <text evidence="11">The sequence shown here is derived from an EMBL/GenBank/DDBJ whole genome shotgun (WGS) entry which is preliminary data.</text>
</comment>
<dbReference type="GO" id="GO:0005524">
    <property type="term" value="F:ATP binding"/>
    <property type="evidence" value="ECO:0007669"/>
    <property type="project" value="UniProtKB-KW"/>
</dbReference>
<dbReference type="PANTHER" id="PTHR23155">
    <property type="entry name" value="DISEASE RESISTANCE PROTEIN RP"/>
    <property type="match status" value="1"/>
</dbReference>
<dbReference type="EMBL" id="NKXS01003695">
    <property type="protein sequence ID" value="PIN08807.1"/>
    <property type="molecule type" value="Genomic_DNA"/>
</dbReference>
<evidence type="ECO:0000259" key="7">
    <source>
        <dbReference type="Pfam" id="PF00931"/>
    </source>
</evidence>
<dbReference type="SUPFAM" id="SSF52540">
    <property type="entry name" value="P-loop containing nucleoside triphosphate hydrolases"/>
    <property type="match status" value="1"/>
</dbReference>
<evidence type="ECO:0000256" key="2">
    <source>
        <dbReference type="ARBA" id="ARBA00022614"/>
    </source>
</evidence>
<feature type="domain" description="NB-ARC" evidence="7">
    <location>
        <begin position="171"/>
        <end position="336"/>
    </location>
</feature>
<dbReference type="Pfam" id="PF23598">
    <property type="entry name" value="LRR_14"/>
    <property type="match status" value="1"/>
</dbReference>
<dbReference type="InterPro" id="IPR038005">
    <property type="entry name" value="RX-like_CC"/>
</dbReference>
<dbReference type="STRING" id="429701.A0A2G9GU41"/>
<evidence type="ECO:0000259" key="8">
    <source>
        <dbReference type="Pfam" id="PF18052"/>
    </source>
</evidence>
<dbReference type="InterPro" id="IPR044974">
    <property type="entry name" value="Disease_R_plants"/>
</dbReference>
<dbReference type="InterPro" id="IPR055414">
    <property type="entry name" value="LRR_R13L4/SHOC2-like"/>
</dbReference>
<dbReference type="InterPro" id="IPR041118">
    <property type="entry name" value="Rx_N"/>
</dbReference>
<dbReference type="Gene3D" id="3.80.10.10">
    <property type="entry name" value="Ribonuclease Inhibitor"/>
    <property type="match status" value="1"/>
</dbReference>
<feature type="domain" description="Disease resistance R13L4/SHOC-2-like LRR" evidence="10">
    <location>
        <begin position="578"/>
        <end position="904"/>
    </location>
</feature>
<dbReference type="CDD" id="cd14798">
    <property type="entry name" value="RX-CC_like"/>
    <property type="match status" value="1"/>
</dbReference>
<dbReference type="PRINTS" id="PR00364">
    <property type="entry name" value="DISEASERSIST"/>
</dbReference>
<dbReference type="InterPro" id="IPR027417">
    <property type="entry name" value="P-loop_NTPase"/>
</dbReference>
<feature type="domain" description="Disease resistance protein winged helix" evidence="9">
    <location>
        <begin position="433"/>
        <end position="514"/>
    </location>
</feature>
<evidence type="ECO:0000313" key="11">
    <source>
        <dbReference type="EMBL" id="PIN08807.1"/>
    </source>
</evidence>
<dbReference type="Gene3D" id="1.10.8.430">
    <property type="entry name" value="Helical domain of apoptotic protease-activating factors"/>
    <property type="match status" value="1"/>
</dbReference>
<evidence type="ECO:0000256" key="4">
    <source>
        <dbReference type="ARBA" id="ARBA00022741"/>
    </source>
</evidence>
<comment type="similarity">
    <text evidence="1">Belongs to the disease resistance NB-LRR family.</text>
</comment>
<dbReference type="GO" id="GO:0043531">
    <property type="term" value="F:ADP binding"/>
    <property type="evidence" value="ECO:0007669"/>
    <property type="project" value="InterPro"/>
</dbReference>
<dbReference type="PANTHER" id="PTHR23155:SF1185">
    <property type="entry name" value="DISEASE RESISTANCE RPP8-LIKE PROTEIN 3-RELATED"/>
    <property type="match status" value="1"/>
</dbReference>
<dbReference type="InterPro" id="IPR002182">
    <property type="entry name" value="NB-ARC"/>
</dbReference>
<dbReference type="Gene3D" id="3.40.50.300">
    <property type="entry name" value="P-loop containing nucleotide triphosphate hydrolases"/>
    <property type="match status" value="1"/>
</dbReference>
<dbReference type="InterPro" id="IPR042197">
    <property type="entry name" value="Apaf_helical"/>
</dbReference>
<feature type="domain" description="Disease resistance N-terminal" evidence="8">
    <location>
        <begin position="3"/>
        <end position="90"/>
    </location>
</feature>
<dbReference type="InterPro" id="IPR032675">
    <property type="entry name" value="LRR_dom_sf"/>
</dbReference>
<dbReference type="AlphaFoldDB" id="A0A2G9GU41"/>
<dbReference type="GO" id="GO:0098542">
    <property type="term" value="P:defense response to other organism"/>
    <property type="evidence" value="ECO:0007669"/>
    <property type="project" value="TreeGrafter"/>
</dbReference>
<evidence type="ECO:0000313" key="12">
    <source>
        <dbReference type="Proteomes" id="UP000231279"/>
    </source>
</evidence>
<dbReference type="SUPFAM" id="SSF52058">
    <property type="entry name" value="L domain-like"/>
    <property type="match status" value="1"/>
</dbReference>
<evidence type="ECO:0000256" key="3">
    <source>
        <dbReference type="ARBA" id="ARBA00022737"/>
    </source>
</evidence>
<dbReference type="InterPro" id="IPR058922">
    <property type="entry name" value="WHD_DRP"/>
</dbReference>
<gene>
    <name evidence="11" type="ORF">CDL12_18614</name>
</gene>
<dbReference type="FunFam" id="3.40.50.300:FF:001091">
    <property type="entry name" value="Probable disease resistance protein At1g61300"/>
    <property type="match status" value="1"/>
</dbReference>
<dbReference type="FunFam" id="1.10.8.430:FF:000003">
    <property type="entry name" value="Probable disease resistance protein At5g66910"/>
    <property type="match status" value="1"/>
</dbReference>
<organism evidence="11 12">
    <name type="scientific">Handroanthus impetiginosus</name>
    <dbReference type="NCBI Taxonomy" id="429701"/>
    <lineage>
        <taxon>Eukaryota</taxon>
        <taxon>Viridiplantae</taxon>
        <taxon>Streptophyta</taxon>
        <taxon>Embryophyta</taxon>
        <taxon>Tracheophyta</taxon>
        <taxon>Spermatophyta</taxon>
        <taxon>Magnoliopsida</taxon>
        <taxon>eudicotyledons</taxon>
        <taxon>Gunneridae</taxon>
        <taxon>Pentapetalae</taxon>
        <taxon>asterids</taxon>
        <taxon>lamiids</taxon>
        <taxon>Lamiales</taxon>
        <taxon>Bignoniaceae</taxon>
        <taxon>Crescentiina</taxon>
        <taxon>Tabebuia alliance</taxon>
        <taxon>Handroanthus</taxon>
    </lineage>
</organism>
<keyword evidence="2" id="KW-0433">Leucine-rich repeat</keyword>
<dbReference type="OrthoDB" id="646178at2759"/>
<evidence type="ECO:0000256" key="1">
    <source>
        <dbReference type="ARBA" id="ARBA00008894"/>
    </source>
</evidence>
<keyword evidence="3" id="KW-0677">Repeat</keyword>
<name>A0A2G9GU41_9LAMI</name>
<keyword evidence="12" id="KW-1185">Reference proteome</keyword>
<sequence length="938" mass="107479">MEIVQVAVQTLRDLLIEEVNFLSGMGDQVKEVERDLKTIHCFLKDVDARPNRYNSTTVRNHVDELNDMAERAEIVLEKYAVEVASKRRAAKISLKGKLKRYACILRECLSMHQVGRETQAIRSCVAKLVHSLESMSRSIGESSLSNTLTNNIDLLRYAHEVEQHFVGMEKDIEHLVSRVKLDNQERSIISICGMGGLGKTSLARKIYHHKDVQTSFEARAWVCITQQFQPHIVLQQILKQILPEEKDSITNITDHQELVRKLYHVQSQKKCFVVMDDIWEKDHWEILRQAFPIAEANSRLVLTTRNENIVSQEYVYKLDCLTEEQGWALLQKIALPEVCSSQGPRPDLTQLEAIGRKIVQKCGRLPLAISVIGGFLRHKQTWGEWENVSNNMDAYLKHGEGVGKDKRVARVLDLSYNVLPYYLKPCFLYLGCFGEDKEIDTEGLYLLWMAEGLIAIEEKGRNETLRDVAQRYLSELALRCMVQVQGDDISRRKFSTVYNKFTSCRLHDLMRDLCLSKGEEEGFIKVMDLSQEGNTPSNINSATTNNFNNVHRLAILGNREVLEKYILSHDLKLKTPLRSLLISGRDIQMSIRIERITNELNKIKFLKTLKLENCEFEEGKLPSEVGKLIHLKYLSLFMSSVKELPLSVCYLPYLQTLDLGVSGLITLPNAILNLKRLRHLFLRYAKVNGDVSLILDGLKELETIVGLDSHFVRIVDLPKLPNLQLLDIHVWDYEALSVVVHQMMTRLRGTHLTLGGFLYLKEDLSLGILRKMLMSRSLITLNIQWRMGFNFPCYQPGMCPNLVELTLDGSEIEGDVMRVLGNFPMLKFLALEYWAFIGTEMICNATAFPQLKHLTLGHLPNLEKWEVEEGAMPNLSCLVIYECTKLEMIPDGLRFITTLQQLEIAAMPREFNERLMVVNGEAGQDYHKVRHIPSISLR</sequence>
<evidence type="ECO:0000259" key="10">
    <source>
        <dbReference type="Pfam" id="PF23598"/>
    </source>
</evidence>
<dbReference type="Proteomes" id="UP000231279">
    <property type="component" value="Unassembled WGS sequence"/>
</dbReference>
<keyword evidence="5" id="KW-0611">Plant defense</keyword>
<keyword evidence="6" id="KW-0067">ATP-binding</keyword>
<dbReference type="FunFam" id="1.10.10.10:FF:000322">
    <property type="entry name" value="Probable disease resistance protein At1g63360"/>
    <property type="match status" value="1"/>
</dbReference>
<accession>A0A2G9GU41</accession>
<protein>
    <submittedName>
        <fullName evidence="11">Apoptotic ATPase</fullName>
    </submittedName>
</protein>
<dbReference type="InterPro" id="IPR036388">
    <property type="entry name" value="WH-like_DNA-bd_sf"/>
</dbReference>
<dbReference type="GO" id="GO:0051607">
    <property type="term" value="P:defense response to virus"/>
    <property type="evidence" value="ECO:0007669"/>
    <property type="project" value="UniProtKB-ARBA"/>
</dbReference>
<proteinExistence type="inferred from homology"/>
<dbReference type="Pfam" id="PF00931">
    <property type="entry name" value="NB-ARC"/>
    <property type="match status" value="1"/>
</dbReference>
<evidence type="ECO:0000256" key="6">
    <source>
        <dbReference type="ARBA" id="ARBA00022840"/>
    </source>
</evidence>
<reference evidence="12" key="1">
    <citation type="journal article" date="2018" name="Gigascience">
        <title>Genome assembly of the Pink Ipe (Handroanthus impetiginosus, Bignoniaceae), a highly valued, ecologically keystone Neotropical timber forest tree.</title>
        <authorList>
            <person name="Silva-Junior O.B."/>
            <person name="Grattapaglia D."/>
            <person name="Novaes E."/>
            <person name="Collevatti R.G."/>
        </authorList>
    </citation>
    <scope>NUCLEOTIDE SEQUENCE [LARGE SCALE GENOMIC DNA]</scope>
    <source>
        <strain evidence="12">cv. UFG-1</strain>
    </source>
</reference>
<dbReference type="Gene3D" id="1.20.5.4130">
    <property type="match status" value="1"/>
</dbReference>
<dbReference type="Pfam" id="PF18052">
    <property type="entry name" value="Rx_N"/>
    <property type="match status" value="1"/>
</dbReference>
<dbReference type="Gene3D" id="1.10.10.10">
    <property type="entry name" value="Winged helix-like DNA-binding domain superfamily/Winged helix DNA-binding domain"/>
    <property type="match status" value="1"/>
</dbReference>
<dbReference type="Pfam" id="PF23559">
    <property type="entry name" value="WHD_DRP"/>
    <property type="match status" value="1"/>
</dbReference>
<evidence type="ECO:0000259" key="9">
    <source>
        <dbReference type="Pfam" id="PF23559"/>
    </source>
</evidence>
<evidence type="ECO:0000256" key="5">
    <source>
        <dbReference type="ARBA" id="ARBA00022821"/>
    </source>
</evidence>